<evidence type="ECO:0000256" key="1">
    <source>
        <dbReference type="SAM" id="Coils"/>
    </source>
</evidence>
<dbReference type="EMBL" id="BRYA01000357">
    <property type="protein sequence ID" value="GMI47754.1"/>
    <property type="molecule type" value="Genomic_DNA"/>
</dbReference>
<keyword evidence="1" id="KW-0175">Coiled coil</keyword>
<sequence length="385" mass="43231">MSKTPPMRFTLESDVDKEALDSEFSNTASTMERIEFHHTTPTPSTPVTGCSLTVDPQDGAVLVNTSRGVHCVMTDVKGMVKRMYDDTPSTIISGSDDTEAWAVITTKDEGEVIEGGGVEEGDFTNGNVMHVKVGGKWEKVNLTVVKKLNEHCRRWKGKDEGKEGQGMNALREIEPFKDVAMREVEKIRKGLCGVGMLTGKYTKVGDADVGSVASMLRMKESLEKDVVEGLWELKERTRNRKKLLEDMKEEQVKQVGKLREHISQLKDRVLENGRRYEGYVKQGKEIEGRSRAAMEACGELARGITNAEKGYFEQLKIWEGLGNRWEVEIGEMGRKGRRLEMGGERKIGEMGEREEGMVRDLLKGQGVLVKKIEDVLKRNKYKGVE</sequence>
<evidence type="ECO:0000313" key="3">
    <source>
        <dbReference type="Proteomes" id="UP001165065"/>
    </source>
</evidence>
<gene>
    <name evidence="2" type="ORF">TrCOL_g6617</name>
</gene>
<comment type="caution">
    <text evidence="2">The sequence shown here is derived from an EMBL/GenBank/DDBJ whole genome shotgun (WGS) entry which is preliminary data.</text>
</comment>
<reference evidence="3" key="1">
    <citation type="journal article" date="2023" name="Commun. Biol.">
        <title>Genome analysis of Parmales, the sister group of diatoms, reveals the evolutionary specialization of diatoms from phago-mixotrophs to photoautotrophs.</title>
        <authorList>
            <person name="Ban H."/>
            <person name="Sato S."/>
            <person name="Yoshikawa S."/>
            <person name="Yamada K."/>
            <person name="Nakamura Y."/>
            <person name="Ichinomiya M."/>
            <person name="Sato N."/>
            <person name="Blanc-Mathieu R."/>
            <person name="Endo H."/>
            <person name="Kuwata A."/>
            <person name="Ogata H."/>
        </authorList>
    </citation>
    <scope>NUCLEOTIDE SEQUENCE [LARGE SCALE GENOMIC DNA]</scope>
</reference>
<dbReference type="Proteomes" id="UP001165065">
    <property type="component" value="Unassembled WGS sequence"/>
</dbReference>
<accession>A0A9W7LEP6</accession>
<organism evidence="2 3">
    <name type="scientific">Triparma columacea</name>
    <dbReference type="NCBI Taxonomy" id="722753"/>
    <lineage>
        <taxon>Eukaryota</taxon>
        <taxon>Sar</taxon>
        <taxon>Stramenopiles</taxon>
        <taxon>Ochrophyta</taxon>
        <taxon>Bolidophyceae</taxon>
        <taxon>Parmales</taxon>
        <taxon>Triparmaceae</taxon>
        <taxon>Triparma</taxon>
    </lineage>
</organism>
<keyword evidence="3" id="KW-1185">Reference proteome</keyword>
<name>A0A9W7LEP6_9STRA</name>
<evidence type="ECO:0000313" key="2">
    <source>
        <dbReference type="EMBL" id="GMI47754.1"/>
    </source>
</evidence>
<proteinExistence type="predicted"/>
<dbReference type="OrthoDB" id="10485624at2759"/>
<feature type="coiled-coil region" evidence="1">
    <location>
        <begin position="233"/>
        <end position="268"/>
    </location>
</feature>
<protein>
    <submittedName>
        <fullName evidence="2">Uncharacterized protein</fullName>
    </submittedName>
</protein>
<dbReference type="AlphaFoldDB" id="A0A9W7LEP6"/>